<comment type="caution">
    <text evidence="1">The sequence shown here is derived from an EMBL/GenBank/DDBJ whole genome shotgun (WGS) entry which is preliminary data.</text>
</comment>
<proteinExistence type="predicted"/>
<dbReference type="GO" id="GO:0003676">
    <property type="term" value="F:nucleic acid binding"/>
    <property type="evidence" value="ECO:0007669"/>
    <property type="project" value="InterPro"/>
</dbReference>
<evidence type="ECO:0008006" key="3">
    <source>
        <dbReference type="Google" id="ProtNLM"/>
    </source>
</evidence>
<protein>
    <recommendedName>
        <fullName evidence="3">Tc1-like transposase DDE domain-containing protein</fullName>
    </recommendedName>
</protein>
<organism evidence="1 2">
    <name type="scientific">Macrosiphum euphorbiae</name>
    <name type="common">potato aphid</name>
    <dbReference type="NCBI Taxonomy" id="13131"/>
    <lineage>
        <taxon>Eukaryota</taxon>
        <taxon>Metazoa</taxon>
        <taxon>Ecdysozoa</taxon>
        <taxon>Arthropoda</taxon>
        <taxon>Hexapoda</taxon>
        <taxon>Insecta</taxon>
        <taxon>Pterygota</taxon>
        <taxon>Neoptera</taxon>
        <taxon>Paraneoptera</taxon>
        <taxon>Hemiptera</taxon>
        <taxon>Sternorrhyncha</taxon>
        <taxon>Aphidomorpha</taxon>
        <taxon>Aphidoidea</taxon>
        <taxon>Aphididae</taxon>
        <taxon>Macrosiphini</taxon>
        <taxon>Macrosiphum</taxon>
    </lineage>
</organism>
<reference evidence="1 2" key="1">
    <citation type="submission" date="2023-01" db="EMBL/GenBank/DDBJ databases">
        <authorList>
            <person name="Whitehead M."/>
        </authorList>
    </citation>
    <scope>NUCLEOTIDE SEQUENCE [LARGE SCALE GENOMIC DNA]</scope>
</reference>
<dbReference type="InterPro" id="IPR036397">
    <property type="entry name" value="RNaseH_sf"/>
</dbReference>
<dbReference type="PANTHER" id="PTHR33939:SF1">
    <property type="entry name" value="DUF4371 DOMAIN-CONTAINING PROTEIN"/>
    <property type="match status" value="1"/>
</dbReference>
<dbReference type="Gene3D" id="3.30.420.10">
    <property type="entry name" value="Ribonuclease H-like superfamily/Ribonuclease H"/>
    <property type="match status" value="1"/>
</dbReference>
<gene>
    <name evidence="1" type="ORF">MEUPH1_LOCUS15439</name>
</gene>
<evidence type="ECO:0000313" key="2">
    <source>
        <dbReference type="Proteomes" id="UP001160148"/>
    </source>
</evidence>
<dbReference type="AlphaFoldDB" id="A0AAV0WWK9"/>
<evidence type="ECO:0000313" key="1">
    <source>
        <dbReference type="EMBL" id="CAI6360103.1"/>
    </source>
</evidence>
<accession>A0AAV0WWK9</accession>
<name>A0AAV0WWK9_9HEMI</name>
<sequence length="120" mass="14150">MNILELLEVVKKIKPLYNKYVIDEMVKANNKIVLRLPPYHCELNPIELAWAAVKRYVRDNNKTFKLPDIKKLLEEGVNKIDGDMWKNFIRHVKKEEEKAWELDNVVDDVMTAENQPCVLT</sequence>
<dbReference type="Proteomes" id="UP001160148">
    <property type="component" value="Unassembled WGS sequence"/>
</dbReference>
<dbReference type="PANTHER" id="PTHR33939">
    <property type="entry name" value="PROTEIN CBG22215"/>
    <property type="match status" value="1"/>
</dbReference>
<keyword evidence="2" id="KW-1185">Reference proteome</keyword>
<dbReference type="EMBL" id="CARXXK010000003">
    <property type="protein sequence ID" value="CAI6360103.1"/>
    <property type="molecule type" value="Genomic_DNA"/>
</dbReference>